<evidence type="ECO:0000256" key="1">
    <source>
        <dbReference type="SAM" id="SignalP"/>
    </source>
</evidence>
<accession>A0ABU3R1T1</accession>
<reference evidence="2 3" key="1">
    <citation type="submission" date="2023-10" db="EMBL/GenBank/DDBJ databases">
        <title>Psychrosphaera aquimaarina strain SW33 isolated from seawater.</title>
        <authorList>
            <person name="Bayburt H."/>
            <person name="Kim J.M."/>
            <person name="Choi B.J."/>
            <person name="Jeon C.O."/>
        </authorList>
    </citation>
    <scope>NUCLEOTIDE SEQUENCE [LARGE SCALE GENOMIC DNA]</scope>
    <source>
        <strain evidence="2 3">KCTC 52743</strain>
    </source>
</reference>
<sequence>MIIKNYLVLLFFISSSALAGTSGYLPLKQSAKLERNIDQLLLMANMTSLKKPLSVSQVKQALNKVCFTRVTPLCTEITTHLKKYQSPASIVDGRIAVQLSDRTDSTLANQRGIEYQSNVYGHITGYSQLTEYLSFTAGAQLNGSDTSLENTYISVGTDWMQLDIGTKPHWLSPMENSAMLLSTHAPTLPTLSISNSIPLTDFGVNYELFVGELSNSDNIYYQGEYISGKPIITGFHLSVSPWQGFSLGVNRILQSGGGQRGSNSFSDLIGAFFDPSGSDNTSADLSVDEQFGNQAASLVSQFTFSGDTPFSLYFEYAGEDTSRGFNYKLGNSALSAGLYIPYLTDNIGLRVELSEWQNAWYVHHVYGDGLTHEGSIIGHWAAESRNRDNSFSGDGVGAYNAMAKLYWLQSNGDDITLSANVTQNESYTSYDYHTSYQVKAEWFTIMNEYQWVSSIEYGKDIFNESYYSISTSLAW</sequence>
<gene>
    <name evidence="2" type="ORF">RT723_11625</name>
</gene>
<keyword evidence="1" id="KW-0732">Signal</keyword>
<evidence type="ECO:0000313" key="3">
    <source>
        <dbReference type="Proteomes" id="UP001257914"/>
    </source>
</evidence>
<dbReference type="RefSeq" id="WP_315947259.1">
    <property type="nucleotide sequence ID" value="NZ_JAWCUA010000009.1"/>
</dbReference>
<dbReference type="Proteomes" id="UP001257914">
    <property type="component" value="Unassembled WGS sequence"/>
</dbReference>
<dbReference type="Pfam" id="PF14052">
    <property type="entry name" value="Caps_assemb_Wzi"/>
    <property type="match status" value="1"/>
</dbReference>
<comment type="caution">
    <text evidence="2">The sequence shown here is derived from an EMBL/GenBank/DDBJ whole genome shotgun (WGS) entry which is preliminary data.</text>
</comment>
<feature type="chain" id="PRO_5045567804" evidence="1">
    <location>
        <begin position="20"/>
        <end position="475"/>
    </location>
</feature>
<protein>
    <submittedName>
        <fullName evidence="2">Capsule assembly Wzi family protein</fullName>
    </submittedName>
</protein>
<dbReference type="InterPro" id="IPR026950">
    <property type="entry name" value="Caps_assemb_Wzi"/>
</dbReference>
<dbReference type="EMBL" id="JAWCUA010000009">
    <property type="protein sequence ID" value="MDU0113635.1"/>
    <property type="molecule type" value="Genomic_DNA"/>
</dbReference>
<dbReference type="Gene3D" id="2.40.160.130">
    <property type="entry name" value="Capsule assembly protein Wzi"/>
    <property type="match status" value="1"/>
</dbReference>
<evidence type="ECO:0000313" key="2">
    <source>
        <dbReference type="EMBL" id="MDU0113635.1"/>
    </source>
</evidence>
<organism evidence="2 3">
    <name type="scientific">Psychrosphaera aquimarina</name>
    <dbReference type="NCBI Taxonomy" id="2044854"/>
    <lineage>
        <taxon>Bacteria</taxon>
        <taxon>Pseudomonadati</taxon>
        <taxon>Pseudomonadota</taxon>
        <taxon>Gammaproteobacteria</taxon>
        <taxon>Alteromonadales</taxon>
        <taxon>Pseudoalteromonadaceae</taxon>
        <taxon>Psychrosphaera</taxon>
    </lineage>
</organism>
<keyword evidence="3" id="KW-1185">Reference proteome</keyword>
<name>A0ABU3R1T1_9GAMM</name>
<proteinExistence type="predicted"/>
<feature type="signal peptide" evidence="1">
    <location>
        <begin position="1"/>
        <end position="19"/>
    </location>
</feature>
<dbReference type="InterPro" id="IPR038636">
    <property type="entry name" value="Wzi_sf"/>
</dbReference>